<dbReference type="InterPro" id="IPR024467">
    <property type="entry name" value="Xre/MbcA/ParS-like_toxin-bd"/>
</dbReference>
<dbReference type="OrthoDB" id="5918037at2"/>
<feature type="domain" description="Antitoxin Xre/MbcA/ParS-like toxin-binding" evidence="1">
    <location>
        <begin position="95"/>
        <end position="141"/>
    </location>
</feature>
<protein>
    <submittedName>
        <fullName evidence="3">Putative toxin-antitoxin system antitoxin component, TIGR02293 family</fullName>
    </submittedName>
</protein>
<accession>A0A1G7R703</accession>
<evidence type="ECO:0000259" key="2">
    <source>
        <dbReference type="Pfam" id="PF20432"/>
    </source>
</evidence>
<organism evidence="3 4">
    <name type="scientific">Limimonas halophila</name>
    <dbReference type="NCBI Taxonomy" id="1082479"/>
    <lineage>
        <taxon>Bacteria</taxon>
        <taxon>Pseudomonadati</taxon>
        <taxon>Pseudomonadota</taxon>
        <taxon>Alphaproteobacteria</taxon>
        <taxon>Rhodospirillales</taxon>
        <taxon>Rhodovibrionaceae</taxon>
        <taxon>Limimonas</taxon>
    </lineage>
</organism>
<keyword evidence="4" id="KW-1185">Reference proteome</keyword>
<evidence type="ECO:0000259" key="1">
    <source>
        <dbReference type="Pfam" id="PF09722"/>
    </source>
</evidence>
<name>A0A1G7R703_9PROT</name>
<dbReference type="AlphaFoldDB" id="A0A1G7R703"/>
<dbReference type="EMBL" id="FNCE01000005">
    <property type="protein sequence ID" value="SDG06484.1"/>
    <property type="molecule type" value="Genomic_DNA"/>
</dbReference>
<reference evidence="3 4" key="1">
    <citation type="submission" date="2016-10" db="EMBL/GenBank/DDBJ databases">
        <authorList>
            <person name="de Groot N.N."/>
        </authorList>
    </citation>
    <scope>NUCLEOTIDE SEQUENCE [LARGE SCALE GENOMIC DNA]</scope>
    <source>
        <strain evidence="3 4">DSM 25584</strain>
    </source>
</reference>
<dbReference type="Pfam" id="PF09722">
    <property type="entry name" value="Xre_MbcA_ParS_C"/>
    <property type="match status" value="1"/>
</dbReference>
<dbReference type="InterPro" id="IPR011979">
    <property type="entry name" value="Antitox_Xre"/>
</dbReference>
<sequence>MTEPVSLTPETYLEAQRAAEPTRHLAVIASVREGLPIALVEETAERLGLSFKALTHLGILAPRTAAHSKRTGRLSPAQSDRVTRFFRVFQHAVGTFGDSTRAHTWMTRPSRALGEQRPVNLFDTDEGVRLVEDLLNRIDHGLAA</sequence>
<feature type="domain" description="Antitoxin Xre-like helix-turn-helix" evidence="2">
    <location>
        <begin position="27"/>
        <end position="87"/>
    </location>
</feature>
<dbReference type="InterPro" id="IPR046847">
    <property type="entry name" value="Xre-like_HTH"/>
</dbReference>
<evidence type="ECO:0000313" key="3">
    <source>
        <dbReference type="EMBL" id="SDG06484.1"/>
    </source>
</evidence>
<dbReference type="NCBIfam" id="TIGR02293">
    <property type="entry name" value="TAS_TIGR02293"/>
    <property type="match status" value="1"/>
</dbReference>
<gene>
    <name evidence="3" type="ORF">SAMN05216241_10511</name>
</gene>
<dbReference type="RefSeq" id="WP_090019607.1">
    <property type="nucleotide sequence ID" value="NZ_FNCE01000005.1"/>
</dbReference>
<dbReference type="Pfam" id="PF20432">
    <property type="entry name" value="Xre-like-HTH"/>
    <property type="match status" value="1"/>
</dbReference>
<dbReference type="Proteomes" id="UP000199415">
    <property type="component" value="Unassembled WGS sequence"/>
</dbReference>
<evidence type="ECO:0000313" key="4">
    <source>
        <dbReference type="Proteomes" id="UP000199415"/>
    </source>
</evidence>
<dbReference type="GO" id="GO:0003677">
    <property type="term" value="F:DNA binding"/>
    <property type="evidence" value="ECO:0007669"/>
    <property type="project" value="InterPro"/>
</dbReference>
<proteinExistence type="predicted"/>